<reference evidence="2" key="2">
    <citation type="submission" date="2025-08" db="UniProtKB">
        <authorList>
            <consortium name="RefSeq"/>
        </authorList>
    </citation>
    <scope>IDENTIFICATION</scope>
    <source>
        <tissue evidence="2">Leaf</tissue>
    </source>
</reference>
<gene>
    <name evidence="2" type="primary">LOC142169798</name>
</gene>
<sequence>MKSGTTSIWHENWTGLGALYHVLPPDFPIDEELHEVLELRHLGVWNEQLIDQTFPEDIADHIKHNVHYDGSGKYWDRPCWMPTPLGKFSAWQILRHKANHNQEFKQIWTKDLPFKISFFLWRLWRHKLAIDDLWRRKGYIVMSRCWCCQHPQEKIIDHIFLTSPTASKAAPAIITWELWKKRNTGKNGGTISTNRVIHEVNKTLHYLARCNTDGASKGNPGPSSLGFCEKNDVGDLVYTRAVDLGVTTNIVVEAKAILQGLEYCVEHDLHPLILETDYLVLKKVVEGEWDPPWSTVPYVQEIKEMRDHFNVIFQHVTIQFQFFSELPSAGKRLINLDKSQTPNLRVRIVKIRAPD</sequence>
<proteinExistence type="predicted"/>
<reference evidence="1" key="1">
    <citation type="journal article" date="2014" name="Nat. Commun.">
        <title>The tobacco genome sequence and its comparison with those of tomato and potato.</title>
        <authorList>
            <person name="Sierro N."/>
            <person name="Battey J.N."/>
            <person name="Ouadi S."/>
            <person name="Bakaher N."/>
            <person name="Bovet L."/>
            <person name="Willig A."/>
            <person name="Goepfert S."/>
            <person name="Peitsch M.C."/>
            <person name="Ivanov N.V."/>
        </authorList>
    </citation>
    <scope>NUCLEOTIDE SEQUENCE [LARGE SCALE GENOMIC DNA]</scope>
</reference>
<evidence type="ECO:0000313" key="1">
    <source>
        <dbReference type="Proteomes" id="UP000790787"/>
    </source>
</evidence>
<dbReference type="RefSeq" id="XP_075087814.1">
    <property type="nucleotide sequence ID" value="XM_075231713.1"/>
</dbReference>
<accession>A0AC58SS52</accession>
<dbReference type="Proteomes" id="UP000790787">
    <property type="component" value="Chromosome 15"/>
</dbReference>
<protein>
    <submittedName>
        <fullName evidence="2">Uncharacterized protein LOC142169798</fullName>
    </submittedName>
</protein>
<evidence type="ECO:0000313" key="2">
    <source>
        <dbReference type="RefSeq" id="XP_075087814.1"/>
    </source>
</evidence>
<keyword evidence="1" id="KW-1185">Reference proteome</keyword>
<organism evidence="1 2">
    <name type="scientific">Nicotiana tabacum</name>
    <name type="common">Common tobacco</name>
    <dbReference type="NCBI Taxonomy" id="4097"/>
    <lineage>
        <taxon>Eukaryota</taxon>
        <taxon>Viridiplantae</taxon>
        <taxon>Streptophyta</taxon>
        <taxon>Embryophyta</taxon>
        <taxon>Tracheophyta</taxon>
        <taxon>Spermatophyta</taxon>
        <taxon>Magnoliopsida</taxon>
        <taxon>eudicotyledons</taxon>
        <taxon>Gunneridae</taxon>
        <taxon>Pentapetalae</taxon>
        <taxon>asterids</taxon>
        <taxon>lamiids</taxon>
        <taxon>Solanales</taxon>
        <taxon>Solanaceae</taxon>
        <taxon>Nicotianoideae</taxon>
        <taxon>Nicotianeae</taxon>
        <taxon>Nicotiana</taxon>
    </lineage>
</organism>
<name>A0AC58SS52_TOBAC</name>